<dbReference type="OrthoDB" id="9803529at2"/>
<sequence length="405" mass="44611">MQDQLRRKAQQALNKKASLGEEIDLDQFSAGGKEHPYLNKLEELAEEDKEDMLIAGVDTSEKERTGSFILEDNTVVHASVFQEGLEVLGTADALEKYDWLQDYYWNLVEIDTDKYTAKAGLEGEGGYFIRALPGVKAVYPIQACMFIAQEGLLQSAHNIIIAEEGADLHLITGCTTGRHIGSGMHIGITEIYVKKNAKLSFTMVHNWGEEVVVRPRTVSVVEDGGTYLSNYISMTPVRTVQMYPTTYLKGKNSVARYHSIIVGYPNSNLDVGSRVVLQGEDSKAEIIARSLTRGGRIVNRGHLVGEQVGVKGHLECQGLMLSPEGVIYAVPELEARVDGVDLSHEAAVGKIAQEEIEYLMARGFSEEEATAMIVRGFLNVKIMGLPEELEAEVQKAIELSDQSSM</sequence>
<accession>A0A0B7MGL2</accession>
<dbReference type="InterPro" id="IPR055346">
    <property type="entry name" value="Fe-S_cluster_assembly_SufBD"/>
</dbReference>
<dbReference type="SUPFAM" id="SSF101960">
    <property type="entry name" value="Stabilizer of iron transporter SufD"/>
    <property type="match status" value="1"/>
</dbReference>
<dbReference type="GO" id="GO:0016226">
    <property type="term" value="P:iron-sulfur cluster assembly"/>
    <property type="evidence" value="ECO:0007669"/>
    <property type="project" value="InterPro"/>
</dbReference>
<evidence type="ECO:0000256" key="1">
    <source>
        <dbReference type="ARBA" id="ARBA00043967"/>
    </source>
</evidence>
<proteinExistence type="inferred from homology"/>
<dbReference type="PANTHER" id="PTHR30508">
    <property type="entry name" value="FES CLUSTER ASSEMBLY PROTEIN SUF"/>
    <property type="match status" value="1"/>
</dbReference>
<protein>
    <recommendedName>
        <fullName evidence="2">SUF system FeS cluster assembly SufBD core domain-containing protein</fullName>
    </recommendedName>
</protein>
<organism evidence="3 4">
    <name type="scientific">Syntrophaceticus schinkii</name>
    <dbReference type="NCBI Taxonomy" id="499207"/>
    <lineage>
        <taxon>Bacteria</taxon>
        <taxon>Bacillati</taxon>
        <taxon>Bacillota</taxon>
        <taxon>Clostridia</taxon>
        <taxon>Thermoanaerobacterales</taxon>
        <taxon>Thermoanaerobacterales Family III. Incertae Sedis</taxon>
        <taxon>Syntrophaceticus</taxon>
    </lineage>
</organism>
<dbReference type="PANTHER" id="PTHR30508:SF1">
    <property type="entry name" value="UPF0051 PROTEIN ABCI8, CHLOROPLASTIC-RELATED"/>
    <property type="match status" value="1"/>
</dbReference>
<dbReference type="Pfam" id="PF01458">
    <property type="entry name" value="SUFBD_core"/>
    <property type="match status" value="1"/>
</dbReference>
<comment type="similarity">
    <text evidence="1">Belongs to the iron-sulfur cluster assembly SufBD family.</text>
</comment>
<dbReference type="AlphaFoldDB" id="A0A0B7MGL2"/>
<dbReference type="RefSeq" id="WP_044665627.1">
    <property type="nucleotide sequence ID" value="NZ_CDRZ01000258.1"/>
</dbReference>
<evidence type="ECO:0000313" key="3">
    <source>
        <dbReference type="EMBL" id="CEO89744.1"/>
    </source>
</evidence>
<dbReference type="InterPro" id="IPR037284">
    <property type="entry name" value="SUF_FeS_clus_asmbl_SufBD_sf"/>
</dbReference>
<evidence type="ECO:0000313" key="4">
    <source>
        <dbReference type="Proteomes" id="UP000046155"/>
    </source>
</evidence>
<feature type="domain" description="SUF system FeS cluster assembly SufBD core" evidence="2">
    <location>
        <begin position="148"/>
        <end position="377"/>
    </location>
</feature>
<reference evidence="4" key="1">
    <citation type="submission" date="2015-01" db="EMBL/GenBank/DDBJ databases">
        <authorList>
            <person name="Manzoor Shahid"/>
            <person name="Zubair Saima"/>
        </authorList>
    </citation>
    <scope>NUCLEOTIDE SEQUENCE [LARGE SCALE GENOMIC DNA]</scope>
    <source>
        <strain evidence="4">Sp3</strain>
    </source>
</reference>
<keyword evidence="4" id="KW-1185">Reference proteome</keyword>
<dbReference type="EMBL" id="CDRZ01000258">
    <property type="protein sequence ID" value="CEO89744.1"/>
    <property type="molecule type" value="Genomic_DNA"/>
</dbReference>
<gene>
    <name evidence="3" type="ORF">SSCH_60006</name>
</gene>
<dbReference type="InterPro" id="IPR000825">
    <property type="entry name" value="SUF_FeS_clus_asmbl_SufBD_core"/>
</dbReference>
<dbReference type="Proteomes" id="UP000046155">
    <property type="component" value="Unassembled WGS sequence"/>
</dbReference>
<evidence type="ECO:0000259" key="2">
    <source>
        <dbReference type="Pfam" id="PF01458"/>
    </source>
</evidence>
<name>A0A0B7MGL2_9FIRM</name>